<organism evidence="1 2">
    <name type="scientific">Cohnella nanjingensis</name>
    <dbReference type="NCBI Taxonomy" id="1387779"/>
    <lineage>
        <taxon>Bacteria</taxon>
        <taxon>Bacillati</taxon>
        <taxon>Bacillota</taxon>
        <taxon>Bacilli</taxon>
        <taxon>Bacillales</taxon>
        <taxon>Paenibacillaceae</taxon>
        <taxon>Cohnella</taxon>
    </lineage>
</organism>
<evidence type="ECO:0008006" key="3">
    <source>
        <dbReference type="Google" id="ProtNLM"/>
    </source>
</evidence>
<reference evidence="1 2" key="1">
    <citation type="submission" date="2020-08" db="EMBL/GenBank/DDBJ databases">
        <title>Cohnella phylogeny.</title>
        <authorList>
            <person name="Dunlap C."/>
        </authorList>
    </citation>
    <scope>NUCLEOTIDE SEQUENCE [LARGE SCALE GENOMIC DNA]</scope>
    <source>
        <strain evidence="1 2">DSM 28246</strain>
    </source>
</reference>
<protein>
    <recommendedName>
        <fullName evidence="3">YozE SAM-like domain-containing protein</fullName>
    </recommendedName>
</protein>
<evidence type="ECO:0000313" key="2">
    <source>
        <dbReference type="Proteomes" id="UP000547209"/>
    </source>
</evidence>
<gene>
    <name evidence="1" type="ORF">H7C19_06090</name>
</gene>
<name>A0A7X0VF51_9BACL</name>
<accession>A0A7X0VF51</accession>
<proteinExistence type="predicted"/>
<keyword evidence="2" id="KW-1185">Reference proteome</keyword>
<dbReference type="RefSeq" id="WP_185141695.1">
    <property type="nucleotide sequence ID" value="NZ_JACJVP010000007.1"/>
</dbReference>
<sequence length="57" mass="6734">MYSDLVNQFLAYSRKHPEGDGDIYDRYKRFLMFIGFDDVDASYEAALWMDRVADLMA</sequence>
<comment type="caution">
    <text evidence="1">The sequence shown here is derived from an EMBL/GenBank/DDBJ whole genome shotgun (WGS) entry which is preliminary data.</text>
</comment>
<evidence type="ECO:0000313" key="1">
    <source>
        <dbReference type="EMBL" id="MBB6670254.1"/>
    </source>
</evidence>
<dbReference type="EMBL" id="JACJVP010000007">
    <property type="protein sequence ID" value="MBB6670254.1"/>
    <property type="molecule type" value="Genomic_DNA"/>
</dbReference>
<dbReference type="AlphaFoldDB" id="A0A7X0VF51"/>
<dbReference type="Proteomes" id="UP000547209">
    <property type="component" value="Unassembled WGS sequence"/>
</dbReference>